<dbReference type="GO" id="GO:0006508">
    <property type="term" value="P:proteolysis"/>
    <property type="evidence" value="ECO:0007669"/>
    <property type="project" value="UniProtKB-KW"/>
</dbReference>
<dbReference type="InterPro" id="IPR036852">
    <property type="entry name" value="Peptidase_S8/S53_dom_sf"/>
</dbReference>
<dbReference type="AlphaFoldDB" id="A0A7M7PER1"/>
<evidence type="ECO:0000256" key="6">
    <source>
        <dbReference type="RuleBase" id="RU003355"/>
    </source>
</evidence>
<dbReference type="SUPFAM" id="SSF52743">
    <property type="entry name" value="Subtilisin-like"/>
    <property type="match status" value="1"/>
</dbReference>
<dbReference type="PRINTS" id="PR00723">
    <property type="entry name" value="SUBTILISIN"/>
</dbReference>
<evidence type="ECO:0000256" key="1">
    <source>
        <dbReference type="ARBA" id="ARBA00011073"/>
    </source>
</evidence>
<dbReference type="InterPro" id="IPR000209">
    <property type="entry name" value="Peptidase_S8/S53_dom"/>
</dbReference>
<dbReference type="InterPro" id="IPR050131">
    <property type="entry name" value="Peptidase_S8_subtilisin-like"/>
</dbReference>
<evidence type="ECO:0000313" key="9">
    <source>
        <dbReference type="Proteomes" id="UP000007110"/>
    </source>
</evidence>
<protein>
    <recommendedName>
        <fullName evidence="7">Peptidase S8/S53 domain-containing protein</fullName>
    </recommendedName>
</protein>
<reference evidence="9" key="1">
    <citation type="submission" date="2015-02" db="EMBL/GenBank/DDBJ databases">
        <title>Genome sequencing for Strongylocentrotus purpuratus.</title>
        <authorList>
            <person name="Murali S."/>
            <person name="Liu Y."/>
            <person name="Vee V."/>
            <person name="English A."/>
            <person name="Wang M."/>
            <person name="Skinner E."/>
            <person name="Han Y."/>
            <person name="Muzny D.M."/>
            <person name="Worley K.C."/>
            <person name="Gibbs R.A."/>
        </authorList>
    </citation>
    <scope>NUCLEOTIDE SEQUENCE</scope>
</reference>
<sequence length="480" mass="51101">MAPEKAYKLRWVLGRTHPAKETTPENTEDPQTSTMKTNVWILIAVLALAWANMVVSYSSESDDDDNELTDEDLCDEGPPMDVETHKSLKCSCTTSYIVTSPDQHSYNRLFKKIDKLKACRDCSTIKRAFTDVLLIVSVETTEKCAIKLAKKGYLVEENSVQEVGAALPTLPVKLLDRIDQVDLPRDGASYDRNDATDVTIFILDTGVLFTHDEFTNGRVSFYNDTVTPNSPIMVDVNGHGTRCASVAAGANIGVAQGATVESIRVAGSDGLAAADDVLAGLDDVQRWWNNNPGSKCVVSYSLISTSFSTTLNYAFGNLSANTDCVVVVAAGNQGSDISMANACNYSPSGSPDVITVGGSRNRMNGASDDRIGISNYGPCVDIYAPARNIDLAAPSGSSNSNYLRSSGTSFATPAVAGAAAMILSTTSLTPTGSETMTDLVLDILIATSAKDKLTSLPASNAAVLPSFNRLLNVVSNTYYA</sequence>
<feature type="active site" description="Charge relay system" evidence="5">
    <location>
        <position position="204"/>
    </location>
</feature>
<organism evidence="8 9">
    <name type="scientific">Strongylocentrotus purpuratus</name>
    <name type="common">Purple sea urchin</name>
    <dbReference type="NCBI Taxonomy" id="7668"/>
    <lineage>
        <taxon>Eukaryota</taxon>
        <taxon>Metazoa</taxon>
        <taxon>Echinodermata</taxon>
        <taxon>Eleutherozoa</taxon>
        <taxon>Echinozoa</taxon>
        <taxon>Echinoidea</taxon>
        <taxon>Euechinoidea</taxon>
        <taxon>Echinacea</taxon>
        <taxon>Camarodonta</taxon>
        <taxon>Echinidea</taxon>
        <taxon>Strongylocentrotidae</taxon>
        <taxon>Strongylocentrotus</taxon>
    </lineage>
</organism>
<accession>A0A7M7PER1</accession>
<keyword evidence="3 5" id="KW-0378">Hydrolase</keyword>
<feature type="active site" description="Charge relay system" evidence="5">
    <location>
        <position position="239"/>
    </location>
</feature>
<dbReference type="PANTHER" id="PTHR43806:SF58">
    <property type="entry name" value="ALKALINE PROTEASE 1-RELATED"/>
    <property type="match status" value="1"/>
</dbReference>
<feature type="domain" description="Peptidase S8/S53" evidence="7">
    <location>
        <begin position="197"/>
        <end position="429"/>
    </location>
</feature>
<dbReference type="RefSeq" id="XP_030850046.1">
    <property type="nucleotide sequence ID" value="XM_030994186.1"/>
</dbReference>
<dbReference type="Proteomes" id="UP000007110">
    <property type="component" value="Unassembled WGS sequence"/>
</dbReference>
<dbReference type="EnsemblMetazoa" id="XM_030994186">
    <property type="protein sequence ID" value="XP_030850046"/>
    <property type="gene ID" value="LOC100892705"/>
</dbReference>
<dbReference type="PROSITE" id="PS00137">
    <property type="entry name" value="SUBTILASE_HIS"/>
    <property type="match status" value="1"/>
</dbReference>
<dbReference type="PANTHER" id="PTHR43806">
    <property type="entry name" value="PEPTIDASE S8"/>
    <property type="match status" value="1"/>
</dbReference>
<dbReference type="PROSITE" id="PS00138">
    <property type="entry name" value="SUBTILASE_SER"/>
    <property type="match status" value="1"/>
</dbReference>
<dbReference type="InterPro" id="IPR023827">
    <property type="entry name" value="Peptidase_S8_Asp-AS"/>
</dbReference>
<keyword evidence="9" id="KW-1185">Reference proteome</keyword>
<dbReference type="GeneID" id="100892705"/>
<dbReference type="FunFam" id="3.40.50.200:FF:000033">
    <property type="entry name" value="Uncharacterized protein"/>
    <property type="match status" value="1"/>
</dbReference>
<dbReference type="Pfam" id="PF00082">
    <property type="entry name" value="Peptidase_S8"/>
    <property type="match status" value="1"/>
</dbReference>
<dbReference type="OrthoDB" id="1896086at2759"/>
<dbReference type="PROSITE" id="PS00136">
    <property type="entry name" value="SUBTILASE_ASP"/>
    <property type="match status" value="1"/>
</dbReference>
<keyword evidence="4 5" id="KW-0720">Serine protease</keyword>
<dbReference type="PROSITE" id="PS51892">
    <property type="entry name" value="SUBTILASE"/>
    <property type="match status" value="1"/>
</dbReference>
<proteinExistence type="inferred from homology"/>
<dbReference type="KEGG" id="spu:100892705"/>
<dbReference type="InterPro" id="IPR022398">
    <property type="entry name" value="Peptidase_S8_His-AS"/>
</dbReference>
<evidence type="ECO:0000256" key="3">
    <source>
        <dbReference type="ARBA" id="ARBA00022801"/>
    </source>
</evidence>
<keyword evidence="2 5" id="KW-0645">Protease</keyword>
<reference evidence="8" key="2">
    <citation type="submission" date="2021-01" db="UniProtKB">
        <authorList>
            <consortium name="EnsemblMetazoa"/>
        </authorList>
    </citation>
    <scope>IDENTIFICATION</scope>
</reference>
<dbReference type="InterPro" id="IPR015500">
    <property type="entry name" value="Peptidase_S8_subtilisin-rel"/>
</dbReference>
<evidence type="ECO:0000313" key="8">
    <source>
        <dbReference type="EnsemblMetazoa" id="XP_030850046"/>
    </source>
</evidence>
<evidence type="ECO:0000256" key="4">
    <source>
        <dbReference type="ARBA" id="ARBA00022825"/>
    </source>
</evidence>
<evidence type="ECO:0000259" key="7">
    <source>
        <dbReference type="Pfam" id="PF00082"/>
    </source>
</evidence>
<evidence type="ECO:0000256" key="2">
    <source>
        <dbReference type="ARBA" id="ARBA00022670"/>
    </source>
</evidence>
<dbReference type="Gene3D" id="3.40.50.200">
    <property type="entry name" value="Peptidase S8/S53 domain"/>
    <property type="match status" value="1"/>
</dbReference>
<feature type="active site" description="Charge relay system" evidence="5">
    <location>
        <position position="409"/>
    </location>
</feature>
<dbReference type="InParanoid" id="A0A7M7PER1"/>
<name>A0A7M7PER1_STRPU</name>
<comment type="similarity">
    <text evidence="1 5 6">Belongs to the peptidase S8 family.</text>
</comment>
<dbReference type="GO" id="GO:0005615">
    <property type="term" value="C:extracellular space"/>
    <property type="evidence" value="ECO:0000318"/>
    <property type="project" value="GO_Central"/>
</dbReference>
<dbReference type="InterPro" id="IPR023828">
    <property type="entry name" value="Peptidase_S8_Ser-AS"/>
</dbReference>
<evidence type="ECO:0000256" key="5">
    <source>
        <dbReference type="PROSITE-ProRule" id="PRU01240"/>
    </source>
</evidence>
<dbReference type="GO" id="GO:0004252">
    <property type="term" value="F:serine-type endopeptidase activity"/>
    <property type="evidence" value="ECO:0000318"/>
    <property type="project" value="GO_Central"/>
</dbReference>